<dbReference type="SUPFAM" id="SSF52540">
    <property type="entry name" value="P-loop containing nucleoside triphosphate hydrolases"/>
    <property type="match status" value="1"/>
</dbReference>
<feature type="domain" description="Orc1-like AAA ATPase" evidence="2">
    <location>
        <begin position="73"/>
        <end position="308"/>
    </location>
</feature>
<dbReference type="PANTHER" id="PTHR43642">
    <property type="entry name" value="HYBRID SIGNAL TRANSDUCTION HISTIDINE KINASE G"/>
    <property type="match status" value="1"/>
</dbReference>
<feature type="compositionally biased region" description="Low complexity" evidence="1">
    <location>
        <begin position="1"/>
        <end position="15"/>
    </location>
</feature>
<feature type="region of interest" description="Disordered" evidence="1">
    <location>
        <begin position="1"/>
        <end position="21"/>
    </location>
</feature>
<dbReference type="InterPro" id="IPR053159">
    <property type="entry name" value="Hybrid_Histidine_Kinase"/>
</dbReference>
<dbReference type="InterPro" id="IPR011990">
    <property type="entry name" value="TPR-like_helical_dom_sf"/>
</dbReference>
<dbReference type="Gene3D" id="3.40.50.300">
    <property type="entry name" value="P-loop containing nucleotide triphosphate hydrolases"/>
    <property type="match status" value="1"/>
</dbReference>
<gene>
    <name evidence="3" type="ORF">SEMRO_507_G156420.1</name>
</gene>
<proteinExistence type="predicted"/>
<organism evidence="3 4">
    <name type="scientific">Seminavis robusta</name>
    <dbReference type="NCBI Taxonomy" id="568900"/>
    <lineage>
        <taxon>Eukaryota</taxon>
        <taxon>Sar</taxon>
        <taxon>Stramenopiles</taxon>
        <taxon>Ochrophyta</taxon>
        <taxon>Bacillariophyta</taxon>
        <taxon>Bacillariophyceae</taxon>
        <taxon>Bacillariophycidae</taxon>
        <taxon>Naviculales</taxon>
        <taxon>Naviculaceae</taxon>
        <taxon>Seminavis</taxon>
    </lineage>
</organism>
<keyword evidence="4" id="KW-1185">Reference proteome</keyword>
<dbReference type="InterPro" id="IPR027417">
    <property type="entry name" value="P-loop_NTPase"/>
</dbReference>
<dbReference type="SUPFAM" id="SSF48452">
    <property type="entry name" value="TPR-like"/>
    <property type="match status" value="1"/>
</dbReference>
<accession>A0A9N8HGW5</accession>
<comment type="caution">
    <text evidence="3">The sequence shown here is derived from an EMBL/GenBank/DDBJ whole genome shotgun (WGS) entry which is preliminary data.</text>
</comment>
<dbReference type="PANTHER" id="PTHR43642:SF1">
    <property type="entry name" value="HYBRID SIGNAL TRANSDUCTION HISTIDINE KINASE G"/>
    <property type="match status" value="1"/>
</dbReference>
<evidence type="ECO:0000256" key="1">
    <source>
        <dbReference type="SAM" id="MobiDB-lite"/>
    </source>
</evidence>
<protein>
    <submittedName>
        <fullName evidence="3">Transcriptional regulator</fullName>
    </submittedName>
</protein>
<name>A0A9N8HGW5_9STRA</name>
<evidence type="ECO:0000313" key="3">
    <source>
        <dbReference type="EMBL" id="CAB9511855.1"/>
    </source>
</evidence>
<dbReference type="InterPro" id="IPR041664">
    <property type="entry name" value="AAA_16"/>
</dbReference>
<sequence length="1134" mass="127188">MPLSSTSGRPTGTSGVFHSASEWKESEESVAEVLAKDKVDIVVPNASIRRNTVEKLTQFYTEKLLQSQRRLTKLYGRDMEIQVLKQQFEKLCGDKRYRSLVLIGGMSGEGKTALALQLQKSAHASRFIGKRPIFVLGKYDLATLGEPYSGIKAALGDLCRELSKFPVDSLNQIRKDVQKKLSWETDLLCQIVPELRVLKSGQQKSPETENEDATHSANTQSNNTVPAKRNPSTRLGMTRSQRSLRFIVDDKFETGAGSADRLKYALRKLINVVTSLVPLVFVCDDSQWAGNADLSLMQAWITDEANQSLLLKWTYRKNMVGPDHKVSKAVKEIQGIQEERSIDCIHTIDVGGLQEADVGEMIADTLDVDVEKSKQLTKIIHHKTCGNVFFVRQYLLSLARKGFLSINMATMRWDWDEEEIRAGSTATENVVDLMKEKVQLCAPALKILPLAALLGATFDTDVLDNVIQGMKEAELSNDQRIADIFSNALGACYGKDLDTEQLEHIEREGLIEKAGANCYSFIHDKVIEGSLAVIPEDQLDNLRFGMGLVLFDRLKPIGDASKRAEESAFLLVNLLNAGLGAISPHQKPVICQLNLEAGDKAFAAAAYSRSADYYAAAIKLLPQDHWESMFDTSMQLYIAAAESEMCLGNYEHMQAYAKGLLERGFAVLDQLPMYKILIDAHTSKAELQEAWYLNDDVLRQIGFQFPRSGLKARTKAALLSLKLTKKRWKPDALSKLPVTEDPMDEAISQLSDFFIIAVQAVSPDGFHLAIITHCRHILDRGLNKYAAVPLAWLGLIIINKLGDFQWAKEHAEFTHNLLQRLPNRRIETQVAMVTNIFVLHWTAPIHNSINPLIEAYSRGMETCDLSSGFWCAQFYHEASLYSGKNLALLQRDAEIFSKQEKDHGMLKHLDCIQSVLQLILNLRGQSNNTIILSGSAHDEPAVLEALEKTPDFHHLSHLQKDRLFAAAFFSEFEHGADLGMANVEMICHVLSGQHSTLIARFAAGLCCFVMARKRKKKYLKAALQNLRVVQTWFEKGNPNAQHYLLFLKAEKAVYEGKQDLALAFYDRTIVLAGRSGYNHDRALACERRAEYFVELGDNERAKHEFQDGLQLYGEWGAAKKVELLRERVQCLLLP</sequence>
<dbReference type="Proteomes" id="UP001153069">
    <property type="component" value="Unassembled WGS sequence"/>
</dbReference>
<dbReference type="EMBL" id="CAICTM010000506">
    <property type="protein sequence ID" value="CAB9511855.1"/>
    <property type="molecule type" value="Genomic_DNA"/>
</dbReference>
<dbReference type="OrthoDB" id="57051at2759"/>
<dbReference type="Pfam" id="PF13191">
    <property type="entry name" value="AAA_16"/>
    <property type="match status" value="1"/>
</dbReference>
<dbReference type="AlphaFoldDB" id="A0A9N8HGW5"/>
<feature type="region of interest" description="Disordered" evidence="1">
    <location>
        <begin position="200"/>
        <end position="234"/>
    </location>
</feature>
<evidence type="ECO:0000259" key="2">
    <source>
        <dbReference type="Pfam" id="PF13191"/>
    </source>
</evidence>
<reference evidence="3" key="1">
    <citation type="submission" date="2020-06" db="EMBL/GenBank/DDBJ databases">
        <authorList>
            <consortium name="Plant Systems Biology data submission"/>
        </authorList>
    </citation>
    <scope>NUCLEOTIDE SEQUENCE</scope>
    <source>
        <strain evidence="3">D6</strain>
    </source>
</reference>
<feature type="compositionally biased region" description="Polar residues" evidence="1">
    <location>
        <begin position="215"/>
        <end position="234"/>
    </location>
</feature>
<evidence type="ECO:0000313" key="4">
    <source>
        <dbReference type="Proteomes" id="UP001153069"/>
    </source>
</evidence>